<reference evidence="3 4" key="1">
    <citation type="submission" date="2013-11" db="EMBL/GenBank/DDBJ databases">
        <title>Metagenomic analysis of a methanogenic consortium involved in long chain n-alkane degradation.</title>
        <authorList>
            <person name="Davidova I.A."/>
            <person name="Callaghan A.V."/>
            <person name="Wawrik B."/>
            <person name="Pruitt S."/>
            <person name="Marks C."/>
            <person name="Duncan K.E."/>
            <person name="Suflita J.M."/>
        </authorList>
    </citation>
    <scope>NUCLEOTIDE SEQUENCE [LARGE SCALE GENOMIC DNA]</scope>
    <source>
        <strain evidence="3 4">SPR</strain>
    </source>
</reference>
<name>A0A0D2K3I6_9BACT</name>
<dbReference type="Pfam" id="PF01590">
    <property type="entry name" value="GAF"/>
    <property type="match status" value="1"/>
</dbReference>
<feature type="domain" description="GAF" evidence="2">
    <location>
        <begin position="169"/>
        <end position="305"/>
    </location>
</feature>
<dbReference type="Gene3D" id="3.30.450.40">
    <property type="match status" value="2"/>
</dbReference>
<dbReference type="Pfam" id="PF13185">
    <property type="entry name" value="GAF_2"/>
    <property type="match status" value="1"/>
</dbReference>
<feature type="domain" description="GAF" evidence="1">
    <location>
        <begin position="2"/>
        <end position="132"/>
    </location>
</feature>
<sequence length="310" mass="34381">MDPNQELRDAINLLADITEAFTAALFLRKEKDGPLRPYIWHTLSRSFRSDADIAPGEGVVGFVAKHGTPVDVDRYKQGSNATLLYDQDEGVKAFVGMPVGPDGVLVVDTKNRLAFGEKEKKIIRDFSRVLANLVEHSKVFAREELYGRMIDLLFDVENASLDYRYAGQFYSEILEAGLKFTGFSMGVICLLLPGRKQYTLTAAQGASMAALKGRSFPVSQGLLGWILKEARPLAHSRLRPLKGKSYLISPDEPMAGYNAFVGAPLLAWRRLTGVWAFAGSLNRDLAEDEMWALQLAGHRVAATIDHYRLS</sequence>
<evidence type="ECO:0000259" key="2">
    <source>
        <dbReference type="Pfam" id="PF13185"/>
    </source>
</evidence>
<keyword evidence="4" id="KW-1185">Reference proteome</keyword>
<proteinExistence type="predicted"/>
<dbReference type="InterPro" id="IPR003018">
    <property type="entry name" value="GAF"/>
</dbReference>
<protein>
    <recommendedName>
        <fullName evidence="1 2">GAF domain-containing protein</fullName>
    </recommendedName>
</protein>
<gene>
    <name evidence="3" type="ORF">X474_01745</name>
</gene>
<dbReference type="SUPFAM" id="SSF55781">
    <property type="entry name" value="GAF domain-like"/>
    <property type="match status" value="2"/>
</dbReference>
<organism evidence="3 4">
    <name type="scientific">Dethiosulfatarculus sandiegensis</name>
    <dbReference type="NCBI Taxonomy" id="1429043"/>
    <lineage>
        <taxon>Bacteria</taxon>
        <taxon>Pseudomonadati</taxon>
        <taxon>Thermodesulfobacteriota</taxon>
        <taxon>Desulfarculia</taxon>
        <taxon>Desulfarculales</taxon>
        <taxon>Desulfarculaceae</taxon>
        <taxon>Dethiosulfatarculus</taxon>
    </lineage>
</organism>
<dbReference type="OrthoDB" id="5496147at2"/>
<dbReference type="Proteomes" id="UP000032233">
    <property type="component" value="Unassembled WGS sequence"/>
</dbReference>
<evidence type="ECO:0000313" key="3">
    <source>
        <dbReference type="EMBL" id="KIX16120.1"/>
    </source>
</evidence>
<dbReference type="EMBL" id="AZAC01000001">
    <property type="protein sequence ID" value="KIX16120.1"/>
    <property type="molecule type" value="Genomic_DNA"/>
</dbReference>
<dbReference type="STRING" id="1429043.X474_01745"/>
<dbReference type="InterPro" id="IPR029016">
    <property type="entry name" value="GAF-like_dom_sf"/>
</dbReference>
<dbReference type="RefSeq" id="WP_044346270.1">
    <property type="nucleotide sequence ID" value="NZ_AZAC01000001.1"/>
</dbReference>
<dbReference type="AlphaFoldDB" id="A0A0D2K3I6"/>
<accession>A0A0D2K3I6</accession>
<comment type="caution">
    <text evidence="3">The sequence shown here is derived from an EMBL/GenBank/DDBJ whole genome shotgun (WGS) entry which is preliminary data.</text>
</comment>
<evidence type="ECO:0000313" key="4">
    <source>
        <dbReference type="Proteomes" id="UP000032233"/>
    </source>
</evidence>
<dbReference type="InParanoid" id="A0A0D2K3I6"/>
<evidence type="ECO:0000259" key="1">
    <source>
        <dbReference type="Pfam" id="PF01590"/>
    </source>
</evidence>